<dbReference type="RefSeq" id="XP_044552518.1">
    <property type="nucleotide sequence ID" value="XM_044696811.1"/>
</dbReference>
<keyword evidence="1" id="KW-1133">Transmembrane helix</keyword>
<comment type="caution">
    <text evidence="3">The sequence shown here is derived from an EMBL/GenBank/DDBJ whole genome shotgun (WGS) entry which is preliminary data.</text>
</comment>
<evidence type="ECO:0000256" key="1">
    <source>
        <dbReference type="SAM" id="Phobius"/>
    </source>
</evidence>
<name>A0AA88KPE4_NAELO</name>
<organism evidence="3 4">
    <name type="scientific">Naegleria lovaniensis</name>
    <name type="common">Amoeba</name>
    <dbReference type="NCBI Taxonomy" id="51637"/>
    <lineage>
        <taxon>Eukaryota</taxon>
        <taxon>Discoba</taxon>
        <taxon>Heterolobosea</taxon>
        <taxon>Tetramitia</taxon>
        <taxon>Eutetramitia</taxon>
        <taxon>Vahlkampfiidae</taxon>
        <taxon>Naegleria</taxon>
    </lineage>
</organism>
<reference evidence="3 4" key="1">
    <citation type="journal article" date="2018" name="BMC Genomics">
        <title>The genome of Naegleria lovaniensis, the basis for a comparative approach to unravel pathogenicity factors of the human pathogenic amoeba N. fowleri.</title>
        <authorList>
            <person name="Liechti N."/>
            <person name="Schurch N."/>
            <person name="Bruggmann R."/>
            <person name="Wittwer M."/>
        </authorList>
    </citation>
    <scope>NUCLEOTIDE SEQUENCE [LARGE SCALE GENOMIC DNA]</scope>
    <source>
        <strain evidence="3 4">ATCC 30569</strain>
    </source>
</reference>
<feature type="domain" description="Polysaccharide pyruvyl transferase" evidence="2">
    <location>
        <begin position="387"/>
        <end position="654"/>
    </location>
</feature>
<feature type="transmembrane region" description="Helical" evidence="1">
    <location>
        <begin position="304"/>
        <end position="323"/>
    </location>
</feature>
<dbReference type="Pfam" id="PF04230">
    <property type="entry name" value="PS_pyruv_trans"/>
    <property type="match status" value="1"/>
</dbReference>
<proteinExistence type="predicted"/>
<evidence type="ECO:0000313" key="4">
    <source>
        <dbReference type="Proteomes" id="UP000816034"/>
    </source>
</evidence>
<keyword evidence="4" id="KW-1185">Reference proteome</keyword>
<feature type="transmembrane region" description="Helical" evidence="1">
    <location>
        <begin position="212"/>
        <end position="232"/>
    </location>
</feature>
<feature type="transmembrane region" description="Helical" evidence="1">
    <location>
        <begin position="244"/>
        <end position="262"/>
    </location>
</feature>
<dbReference type="GeneID" id="68093152"/>
<dbReference type="Proteomes" id="UP000816034">
    <property type="component" value="Unassembled WGS sequence"/>
</dbReference>
<keyword evidence="1" id="KW-0472">Membrane</keyword>
<sequence>MVRITNIPSSSLIVSAWCLLAVISALVSVRVEIFQIPIMVALNSFCLFVFSWVMEKRAMKEAHPESFKMEADEKLEVGQGSLNVLHDKHFASASNNAGPSFATTLILAHMVHQYTNFAIGFWIGNAHAIQVIRSLEPSLTYLLFSTKYVQMDATVHTLTTVVITAMQLWTTPTSNIGKMIAVILNSMLLSYRNKLLRRMYSVPNSSHELTLIFRKVSIFTAVIMFSFYITVYAKAVHLDWQWKWMVFACAGHSTYLAFNVFLMKNWDTVLYSSASILKRAFVTIFLMCWSWYFSHLIPYQLSEHFTSLLVGLLGVSAGSYVCLNHCFPTMREVFVKLSFYLMAVIIYMFLLSQIVGNHLSSQLISTNAFKALKPIRVAIYTAAGNGNLGDNLQIHAWLGHFKSWNERNFNGKREVDIYSLSAEFCCYPFDDRRKFVVDTVEALHKFLADHKPHYMMVGGGGIFNHPHYPWAIHRTWNDTLAFFPDTAWVFASVGASEGEYSVQIVSNTVGLLNHSLVVAARDLSSQQVLRESTSSNVILLRDPVLLDSMSFPFPPEKNITNKKDGITCWILRQPIPESLAKIMDQYMVLERDLFFAMEQQDGNFYGRFKKEVSVYSTESEWFWSNIQNCDYIVSMRYHGAILGLRARVPTFSIEFEDATRSSHKIGYLYEDLFGHSDCVLKHVDAKEFHEKFNKCKHQNIETFIARAKELEREFASFMDSTFK</sequence>
<feature type="transmembrane region" description="Helical" evidence="1">
    <location>
        <begin position="33"/>
        <end position="53"/>
    </location>
</feature>
<protein>
    <recommendedName>
        <fullName evidence="2">Polysaccharide pyruvyl transferase domain-containing protein</fullName>
    </recommendedName>
</protein>
<evidence type="ECO:0000259" key="2">
    <source>
        <dbReference type="Pfam" id="PF04230"/>
    </source>
</evidence>
<feature type="transmembrane region" description="Helical" evidence="1">
    <location>
        <begin position="335"/>
        <end position="355"/>
    </location>
</feature>
<dbReference type="EMBL" id="PYSW02000010">
    <property type="protein sequence ID" value="KAG2388526.1"/>
    <property type="molecule type" value="Genomic_DNA"/>
</dbReference>
<dbReference type="InterPro" id="IPR007345">
    <property type="entry name" value="Polysacch_pyruvyl_Trfase"/>
</dbReference>
<gene>
    <name evidence="3" type="ORF">C9374_000690</name>
</gene>
<accession>A0AA88KPE4</accession>
<keyword evidence="1" id="KW-0812">Transmembrane</keyword>
<evidence type="ECO:0000313" key="3">
    <source>
        <dbReference type="EMBL" id="KAG2388526.1"/>
    </source>
</evidence>
<feature type="transmembrane region" description="Helical" evidence="1">
    <location>
        <begin position="7"/>
        <end position="27"/>
    </location>
</feature>
<dbReference type="AlphaFoldDB" id="A0AA88KPE4"/>
<feature type="transmembrane region" description="Helical" evidence="1">
    <location>
        <begin position="269"/>
        <end position="292"/>
    </location>
</feature>